<gene>
    <name evidence="1" type="ORF">R6Y95_04850</name>
</gene>
<keyword evidence="2" id="KW-1185">Reference proteome</keyword>
<reference evidence="1 2" key="1">
    <citation type="submission" date="2023-10" db="EMBL/GenBank/DDBJ databases">
        <title>The complete genome sequence of Methanoculleus palmolei DSM 4273.</title>
        <authorList>
            <person name="Lai S.-J."/>
            <person name="You Y.-T."/>
            <person name="Chen S.-C."/>
        </authorList>
    </citation>
    <scope>NUCLEOTIDE SEQUENCE [LARGE SCALE GENOMIC DNA]</scope>
    <source>
        <strain evidence="1 2">DSM 4273</strain>
    </source>
</reference>
<dbReference type="Proteomes" id="UP001626603">
    <property type="component" value="Chromosome"/>
</dbReference>
<dbReference type="AlphaFoldDB" id="A0ABD8ACM2"/>
<protein>
    <recommendedName>
        <fullName evidence="3">Transposase</fullName>
    </recommendedName>
</protein>
<proteinExistence type="predicted"/>
<evidence type="ECO:0000313" key="2">
    <source>
        <dbReference type="Proteomes" id="UP001626603"/>
    </source>
</evidence>
<dbReference type="EMBL" id="CP137641">
    <property type="protein sequence ID" value="WOX56666.1"/>
    <property type="molecule type" value="Genomic_DNA"/>
</dbReference>
<organism evidence="1 2">
    <name type="scientific">Methanoculleus palmolei</name>
    <dbReference type="NCBI Taxonomy" id="72612"/>
    <lineage>
        <taxon>Archaea</taxon>
        <taxon>Methanobacteriati</taxon>
        <taxon>Methanobacteriota</taxon>
        <taxon>Stenosarchaea group</taxon>
        <taxon>Methanomicrobia</taxon>
        <taxon>Methanomicrobiales</taxon>
        <taxon>Methanomicrobiaceae</taxon>
        <taxon>Methanoculleus</taxon>
    </lineage>
</organism>
<evidence type="ECO:0000313" key="1">
    <source>
        <dbReference type="EMBL" id="WOX56666.1"/>
    </source>
</evidence>
<sequence>MPRARTATFNDIQFVISPIELQIPYKLYPGSDKDIEDAVYLRVLFREMLDTDQLRSFMESPYVRGKPYGIEV</sequence>
<evidence type="ECO:0008006" key="3">
    <source>
        <dbReference type="Google" id="ProtNLM"/>
    </source>
</evidence>
<name>A0ABD8ACM2_9EURY</name>
<accession>A0ABD8ACM2</accession>